<dbReference type="Gene3D" id="2.40.30.100">
    <property type="entry name" value="AF2212/PG0164-like"/>
    <property type="match status" value="1"/>
</dbReference>
<evidence type="ECO:0000313" key="1">
    <source>
        <dbReference type="EMBL" id="QGU95341.1"/>
    </source>
</evidence>
<proteinExistence type="predicted"/>
<dbReference type="EMBL" id="CP046522">
    <property type="protein sequence ID" value="QGU95341.1"/>
    <property type="molecule type" value="Genomic_DNA"/>
</dbReference>
<dbReference type="Pfam" id="PF13376">
    <property type="entry name" value="OmdA"/>
    <property type="match status" value="1"/>
</dbReference>
<sequence>MDTLIRFKALIIAADKVDGAYVKFPYDVQEIFGTRGRVKVAATFDGYEYRGILANMGGDCHIIGITKAIRAKIGKNPGDEIEVTIRKDNDSRLKDIPEDLNSAFIENNEAKQFFDTLTDSQKNKFINYIASAKKKETLDSRLEQVIEMLINKEKMK</sequence>
<dbReference type="SUPFAM" id="SSF141694">
    <property type="entry name" value="AF2212/PG0164-like"/>
    <property type="match status" value="1"/>
</dbReference>
<evidence type="ECO:0000313" key="2">
    <source>
        <dbReference type="Proteomes" id="UP000422764"/>
    </source>
</evidence>
<dbReference type="Proteomes" id="UP000422764">
    <property type="component" value="Chromosome"/>
</dbReference>
<gene>
    <name evidence="1" type="ORF">GOM49_09800</name>
</gene>
<name>A0A6I6EYG9_9CLOT</name>
<protein>
    <submittedName>
        <fullName evidence="1">DUF1905 domain-containing protein</fullName>
    </submittedName>
</protein>
<accession>A0A6I6EYG9</accession>
<dbReference type="InterPro" id="IPR015018">
    <property type="entry name" value="DUF1905"/>
</dbReference>
<dbReference type="InterPro" id="IPR037079">
    <property type="entry name" value="AF2212/PG0164-like_sf"/>
</dbReference>
<dbReference type="AlphaFoldDB" id="A0A6I6EYG9"/>
<organism evidence="1 2">
    <name type="scientific">Clostridium bovifaecis</name>
    <dbReference type="NCBI Taxonomy" id="2184719"/>
    <lineage>
        <taxon>Bacteria</taxon>
        <taxon>Bacillati</taxon>
        <taxon>Bacillota</taxon>
        <taxon>Clostridia</taxon>
        <taxon>Eubacteriales</taxon>
        <taxon>Clostridiaceae</taxon>
        <taxon>Clostridium</taxon>
    </lineage>
</organism>
<keyword evidence="2" id="KW-1185">Reference proteome</keyword>
<reference evidence="1 2" key="1">
    <citation type="submission" date="2019-12" db="EMBL/GenBank/DDBJ databases">
        <title>Genome sequenceing of Clostridium bovifaecis.</title>
        <authorList>
            <person name="Yao Y."/>
        </authorList>
    </citation>
    <scope>NUCLEOTIDE SEQUENCE [LARGE SCALE GENOMIC DNA]</scope>
    <source>
        <strain evidence="1 2">BXX</strain>
    </source>
</reference>
<dbReference type="Pfam" id="PF08922">
    <property type="entry name" value="DUF1905"/>
    <property type="match status" value="1"/>
</dbReference>